<dbReference type="PANTHER" id="PTHR37833:SF1">
    <property type="entry name" value="SIGNAL PEPTIDE PROTEIN"/>
    <property type="match status" value="1"/>
</dbReference>
<evidence type="ECO:0000313" key="1">
    <source>
        <dbReference type="EMBL" id="MDI3320773.1"/>
    </source>
</evidence>
<dbReference type="InterPro" id="IPR013783">
    <property type="entry name" value="Ig-like_fold"/>
</dbReference>
<dbReference type="Gene3D" id="2.60.40.10">
    <property type="entry name" value="Immunoglobulins"/>
    <property type="match status" value="1"/>
</dbReference>
<keyword evidence="2" id="KW-1185">Reference proteome</keyword>
<dbReference type="Proteomes" id="UP001226434">
    <property type="component" value="Unassembled WGS sequence"/>
</dbReference>
<accession>A0ABT6RE27</accession>
<dbReference type="InterPro" id="IPR011467">
    <property type="entry name" value="DUF1573"/>
</dbReference>
<proteinExistence type="predicted"/>
<organism evidence="1 2">
    <name type="scientific">Pinibacter soli</name>
    <dbReference type="NCBI Taxonomy" id="3044211"/>
    <lineage>
        <taxon>Bacteria</taxon>
        <taxon>Pseudomonadati</taxon>
        <taxon>Bacteroidota</taxon>
        <taxon>Chitinophagia</taxon>
        <taxon>Chitinophagales</taxon>
        <taxon>Chitinophagaceae</taxon>
        <taxon>Pinibacter</taxon>
    </lineage>
</organism>
<gene>
    <name evidence="1" type="ORF">QJ048_13365</name>
</gene>
<dbReference type="PROSITE" id="PS51257">
    <property type="entry name" value="PROKAR_LIPOPROTEIN"/>
    <property type="match status" value="1"/>
</dbReference>
<evidence type="ECO:0000313" key="2">
    <source>
        <dbReference type="Proteomes" id="UP001226434"/>
    </source>
</evidence>
<comment type="caution">
    <text evidence="1">The sequence shown here is derived from an EMBL/GenBank/DDBJ whole genome shotgun (WGS) entry which is preliminary data.</text>
</comment>
<reference evidence="1 2" key="1">
    <citation type="submission" date="2023-05" db="EMBL/GenBank/DDBJ databases">
        <title>Genome sequence of Pinibacter sp. MAH-24.</title>
        <authorList>
            <person name="Huq M.A."/>
        </authorList>
    </citation>
    <scope>NUCLEOTIDE SEQUENCE [LARGE SCALE GENOMIC DNA]</scope>
    <source>
        <strain evidence="1 2">MAH-24</strain>
    </source>
</reference>
<dbReference type="Pfam" id="PF07610">
    <property type="entry name" value="DUF1573"/>
    <property type="match status" value="1"/>
</dbReference>
<dbReference type="EMBL" id="JASBRG010000007">
    <property type="protein sequence ID" value="MDI3320773.1"/>
    <property type="molecule type" value="Genomic_DNA"/>
</dbReference>
<dbReference type="PANTHER" id="PTHR37833">
    <property type="entry name" value="LIPOPROTEIN-RELATED"/>
    <property type="match status" value="1"/>
</dbReference>
<protein>
    <submittedName>
        <fullName evidence="1">DUF1573 domain-containing protein</fullName>
    </submittedName>
</protein>
<name>A0ABT6RE27_9BACT</name>
<sequence length="149" mass="16410">MRYLLIMSVCTLLAVGCKSKEAHSHDMTGGMKQNGPLKMDSAMFTTIEWKEQDKKFDKITEGQKLDVSFAFKNTGDKPLVISRVQPSCGCTVADPPKEPIAPGAEGLIKASFNSEGKSGMQHKTLYVTANTKGTQEHELVFEVEVEKKK</sequence>